<dbReference type="OMA" id="MIIDEGK"/>
<dbReference type="Proteomes" id="UP000594263">
    <property type="component" value="Unplaced"/>
</dbReference>
<evidence type="ECO:0000256" key="3">
    <source>
        <dbReference type="ARBA" id="ARBA00023015"/>
    </source>
</evidence>
<keyword evidence="2" id="KW-0678">Repressor</keyword>
<dbReference type="PANTHER" id="PTHR34042:SF1">
    <property type="entry name" value="TRANSCRIPTION REPRESSOR OFP17"/>
    <property type="match status" value="1"/>
</dbReference>
<evidence type="ECO:0000313" key="7">
    <source>
        <dbReference type="EnsemblPlants" id="Kaladp0036s0315.1.v1.1.CDS.1"/>
    </source>
</evidence>
<dbReference type="PANTHER" id="PTHR34042">
    <property type="entry name" value="TRANSCRIPTION REPRESSOR OFP17"/>
    <property type="match status" value="1"/>
</dbReference>
<keyword evidence="8" id="KW-1185">Reference proteome</keyword>
<reference evidence="7" key="1">
    <citation type="submission" date="2021-01" db="UniProtKB">
        <authorList>
            <consortium name="EnsemblPlants"/>
        </authorList>
    </citation>
    <scope>IDENTIFICATION</scope>
</reference>
<keyword evidence="3" id="KW-0805">Transcription regulation</keyword>
<protein>
    <recommendedName>
        <fullName evidence="6">OVATE domain-containing protein</fullName>
    </recommendedName>
</protein>
<dbReference type="EnsemblPlants" id="Kaladp0036s0315.1.v1.1">
    <property type="protein sequence ID" value="Kaladp0036s0315.1.v1.1.CDS.1"/>
    <property type="gene ID" value="Kaladp0036s0315.v1.1"/>
</dbReference>
<dbReference type="GO" id="GO:0005634">
    <property type="term" value="C:nucleus"/>
    <property type="evidence" value="ECO:0007669"/>
    <property type="project" value="UniProtKB-SubCell"/>
</dbReference>
<organism evidence="7 8">
    <name type="scientific">Kalanchoe fedtschenkoi</name>
    <name type="common">Lavender scallops</name>
    <name type="synonym">South American air plant</name>
    <dbReference type="NCBI Taxonomy" id="63787"/>
    <lineage>
        <taxon>Eukaryota</taxon>
        <taxon>Viridiplantae</taxon>
        <taxon>Streptophyta</taxon>
        <taxon>Embryophyta</taxon>
        <taxon>Tracheophyta</taxon>
        <taxon>Spermatophyta</taxon>
        <taxon>Magnoliopsida</taxon>
        <taxon>eudicotyledons</taxon>
        <taxon>Gunneridae</taxon>
        <taxon>Pentapetalae</taxon>
        <taxon>Saxifragales</taxon>
        <taxon>Crassulaceae</taxon>
        <taxon>Kalanchoe</taxon>
    </lineage>
</organism>
<dbReference type="GO" id="GO:0045892">
    <property type="term" value="P:negative regulation of DNA-templated transcription"/>
    <property type="evidence" value="ECO:0007669"/>
    <property type="project" value="InterPro"/>
</dbReference>
<dbReference type="AlphaFoldDB" id="A0A7N0TH53"/>
<evidence type="ECO:0000256" key="4">
    <source>
        <dbReference type="ARBA" id="ARBA00023163"/>
    </source>
</evidence>
<dbReference type="InterPro" id="IPR044686">
    <property type="entry name" value="OFP17"/>
</dbReference>
<evidence type="ECO:0000259" key="6">
    <source>
        <dbReference type="PROSITE" id="PS51754"/>
    </source>
</evidence>
<keyword evidence="4" id="KW-0804">Transcription</keyword>
<sequence length="170" mass="19484">MKVKALVAFKTKLSSPCRKILVLLRLKKPLYIRPRGPCSSHVSAKHRTASLFSVFRSQRKSKEMNRVRELTDPGKEKLLFTLPHTPASAKRGRGTDMETEALVVDDVVEEACRSFEKYLSEMIVEEGNVSDLMDVEELLYCWKNIKSPVFAEMVSRFYGELCKDLFSPEH</sequence>
<name>A0A7N0TH53_KALFE</name>
<evidence type="ECO:0000256" key="2">
    <source>
        <dbReference type="ARBA" id="ARBA00022491"/>
    </source>
</evidence>
<evidence type="ECO:0000256" key="5">
    <source>
        <dbReference type="ARBA" id="ARBA00023242"/>
    </source>
</evidence>
<proteinExistence type="predicted"/>
<comment type="subcellular location">
    <subcellularLocation>
        <location evidence="1">Nucleus</location>
    </subcellularLocation>
</comment>
<keyword evidence="5" id="KW-0539">Nucleus</keyword>
<dbReference type="InterPro" id="IPR006458">
    <property type="entry name" value="Ovate_C"/>
</dbReference>
<evidence type="ECO:0000313" key="8">
    <source>
        <dbReference type="Proteomes" id="UP000594263"/>
    </source>
</evidence>
<accession>A0A7N0TH53</accession>
<evidence type="ECO:0000256" key="1">
    <source>
        <dbReference type="ARBA" id="ARBA00004123"/>
    </source>
</evidence>
<dbReference type="Gramene" id="Kaladp0036s0315.1.v1.1">
    <property type="protein sequence ID" value="Kaladp0036s0315.1.v1.1.CDS.1"/>
    <property type="gene ID" value="Kaladp0036s0315.v1.1"/>
</dbReference>
<feature type="domain" description="OVATE" evidence="6">
    <location>
        <begin position="104"/>
        <end position="164"/>
    </location>
</feature>
<dbReference type="PROSITE" id="PS51754">
    <property type="entry name" value="OVATE"/>
    <property type="match status" value="1"/>
</dbReference>